<reference evidence="2 3" key="1">
    <citation type="submission" date="2014-02" db="EMBL/GenBank/DDBJ databases">
        <title>Kosmotoga genome sequencing.</title>
        <authorList>
            <person name="Pollo S.M."/>
            <person name="Charchuk R."/>
            <person name="Nesbo C.L."/>
        </authorList>
    </citation>
    <scope>NUCLEOTIDE SEQUENCE [LARGE SCALE GENOMIC DNA]</scope>
    <source>
        <strain evidence="2 3">S304</strain>
    </source>
</reference>
<evidence type="ECO:0008006" key="4">
    <source>
        <dbReference type="Google" id="ProtNLM"/>
    </source>
</evidence>
<name>A0A182C856_9BACT</name>
<dbReference type="SUPFAM" id="SSF53187">
    <property type="entry name" value="Zn-dependent exopeptidases"/>
    <property type="match status" value="1"/>
</dbReference>
<dbReference type="PATRIC" id="fig|1453497.3.peg.1"/>
<gene>
    <name evidence="2" type="ORF">AT15_00005</name>
</gene>
<evidence type="ECO:0000313" key="3">
    <source>
        <dbReference type="Proteomes" id="UP000077339"/>
    </source>
</evidence>
<dbReference type="STRING" id="1453497.AT15_00005"/>
<dbReference type="PANTHER" id="PTHR42994">
    <property type="entry name" value="PEPTIDASE T"/>
    <property type="match status" value="1"/>
</dbReference>
<keyword evidence="3" id="KW-1185">Reference proteome</keyword>
<accession>A0A182C856</accession>
<dbReference type="Proteomes" id="UP000077339">
    <property type="component" value="Unassembled WGS sequence"/>
</dbReference>
<comment type="cofactor">
    <cofactor evidence="1">
        <name>Zn(2+)</name>
        <dbReference type="ChEBI" id="CHEBI:29105"/>
    </cofactor>
</comment>
<dbReference type="EMBL" id="JFHK01000001">
    <property type="protein sequence ID" value="OAA32496.1"/>
    <property type="molecule type" value="Genomic_DNA"/>
</dbReference>
<sequence>MKIPAQRYEVSEMQEYVERSLKELGIPYDKDYMGNIYRLIPNTPLLSAHMDALTEDYEIGKLSNIKESYGIIKGEGNIGADDKLGVYMLLELLKEYKCSFVFSVQEESGREGIQYFLSEKAKEVAECNWGLVLDRRGKEHFIGSLNSYCTVEFSEAVSEVTGFKEEHGSLSDADYLSNYISCVNLSIGYQNPHSKDEYIILKDAENSYIAARKMCSALYQEKFKNPEK</sequence>
<dbReference type="AlphaFoldDB" id="A0A182C856"/>
<dbReference type="Gene3D" id="3.40.630.10">
    <property type="entry name" value="Zn peptidases"/>
    <property type="match status" value="1"/>
</dbReference>
<evidence type="ECO:0000313" key="2">
    <source>
        <dbReference type="EMBL" id="OAA32496.1"/>
    </source>
</evidence>
<dbReference type="PANTHER" id="PTHR42994:SF2">
    <property type="entry name" value="PEPTIDASE"/>
    <property type="match status" value="1"/>
</dbReference>
<comment type="caution">
    <text evidence="2">The sequence shown here is derived from an EMBL/GenBank/DDBJ whole genome shotgun (WGS) entry which is preliminary data.</text>
</comment>
<organism evidence="2 3">
    <name type="scientific">Kosmotoga arenicorallina S304</name>
    <dbReference type="NCBI Taxonomy" id="1453497"/>
    <lineage>
        <taxon>Bacteria</taxon>
        <taxon>Thermotogati</taxon>
        <taxon>Thermotogota</taxon>
        <taxon>Thermotogae</taxon>
        <taxon>Kosmotogales</taxon>
        <taxon>Kosmotogaceae</taxon>
        <taxon>Kosmotoga</taxon>
    </lineage>
</organism>
<proteinExistence type="predicted"/>
<evidence type="ECO:0000256" key="1">
    <source>
        <dbReference type="ARBA" id="ARBA00001947"/>
    </source>
</evidence>
<protein>
    <recommendedName>
        <fullName evidence="4">Peptidase M28 domain-containing protein</fullName>
    </recommendedName>
</protein>